<proteinExistence type="predicted"/>
<evidence type="ECO:0000256" key="1">
    <source>
        <dbReference type="SAM" id="MobiDB-lite"/>
    </source>
</evidence>
<evidence type="ECO:0000313" key="3">
    <source>
        <dbReference type="Proteomes" id="UP000748756"/>
    </source>
</evidence>
<protein>
    <submittedName>
        <fullName evidence="2">Uncharacterized protein</fullName>
    </submittedName>
</protein>
<organism evidence="2 3">
    <name type="scientific">Linnemannia schmuckeri</name>
    <dbReference type="NCBI Taxonomy" id="64567"/>
    <lineage>
        <taxon>Eukaryota</taxon>
        <taxon>Fungi</taxon>
        <taxon>Fungi incertae sedis</taxon>
        <taxon>Mucoromycota</taxon>
        <taxon>Mortierellomycotina</taxon>
        <taxon>Mortierellomycetes</taxon>
        <taxon>Mortierellales</taxon>
        <taxon>Mortierellaceae</taxon>
        <taxon>Linnemannia</taxon>
    </lineage>
</organism>
<dbReference type="EMBL" id="JAAAUQ010000065">
    <property type="protein sequence ID" value="KAF9155463.1"/>
    <property type="molecule type" value="Genomic_DNA"/>
</dbReference>
<feature type="region of interest" description="Disordered" evidence="1">
    <location>
        <begin position="55"/>
        <end position="82"/>
    </location>
</feature>
<evidence type="ECO:0000313" key="2">
    <source>
        <dbReference type="EMBL" id="KAF9155463.1"/>
    </source>
</evidence>
<gene>
    <name evidence="2" type="ORF">BG015_009751</name>
</gene>
<keyword evidence="3" id="KW-1185">Reference proteome</keyword>
<name>A0A9P5VEK4_9FUNG</name>
<sequence>MSREQKSKRDLQQLSSTAIFNMLYNTLSHRVSIDSDDNNFPKIFPPRCVEFLDKLKGHKRHSDEQQSQTSKKMKANDPLPRH</sequence>
<feature type="non-terminal residue" evidence="2">
    <location>
        <position position="82"/>
    </location>
</feature>
<reference evidence="2" key="1">
    <citation type="journal article" date="2020" name="Fungal Divers.">
        <title>Resolving the Mortierellaceae phylogeny through synthesis of multi-gene phylogenetics and phylogenomics.</title>
        <authorList>
            <person name="Vandepol N."/>
            <person name="Liber J."/>
            <person name="Desiro A."/>
            <person name="Na H."/>
            <person name="Kennedy M."/>
            <person name="Barry K."/>
            <person name="Grigoriev I.V."/>
            <person name="Miller A.N."/>
            <person name="O'Donnell K."/>
            <person name="Stajich J.E."/>
            <person name="Bonito G."/>
        </authorList>
    </citation>
    <scope>NUCLEOTIDE SEQUENCE</scope>
    <source>
        <strain evidence="2">NRRL 6426</strain>
    </source>
</reference>
<dbReference type="Proteomes" id="UP000748756">
    <property type="component" value="Unassembled WGS sequence"/>
</dbReference>
<accession>A0A9P5VEK4</accession>
<comment type="caution">
    <text evidence="2">The sequence shown here is derived from an EMBL/GenBank/DDBJ whole genome shotgun (WGS) entry which is preliminary data.</text>
</comment>
<dbReference type="AlphaFoldDB" id="A0A9P5VEK4"/>